<sequence length="208" mass="23589">MERLFSILFLFFFSTFSYANDSDMKVNILASGGYSNVIIDDNYYKGYNASIKLFLPIISDLYFGLGSKFESVSNSKQSNISSAGTISENLTSIFIGIDLAYKFSIEFVDFQINPYSYYSIYDNWQRTTSFSNSSISITGTASINTNIIYGIGCSALFNYDSFYFGPSFYYSRGYIEAQNYTDSFQYSSSFNSGVYEILNYNITIGMFL</sequence>
<feature type="chain" id="PRO_5026969470" description="Outer membrane beta-barrel protein" evidence="1">
    <location>
        <begin position="20"/>
        <end position="208"/>
    </location>
</feature>
<keyword evidence="1" id="KW-0732">Signal</keyword>
<keyword evidence="3" id="KW-1185">Reference proteome</keyword>
<organism evidence="2 3">
    <name type="scientific">Silvanigrella paludirubra</name>
    <dbReference type="NCBI Taxonomy" id="2499159"/>
    <lineage>
        <taxon>Bacteria</taxon>
        <taxon>Pseudomonadati</taxon>
        <taxon>Bdellovibrionota</taxon>
        <taxon>Oligoflexia</taxon>
        <taxon>Silvanigrellales</taxon>
        <taxon>Silvanigrellaceae</taxon>
        <taxon>Silvanigrella</taxon>
    </lineage>
</organism>
<dbReference type="EMBL" id="WFLM01000004">
    <property type="protein sequence ID" value="KAB8037733.1"/>
    <property type="molecule type" value="Genomic_DNA"/>
</dbReference>
<proteinExistence type="predicted"/>
<comment type="caution">
    <text evidence="2">The sequence shown here is derived from an EMBL/GenBank/DDBJ whole genome shotgun (WGS) entry which is preliminary data.</text>
</comment>
<gene>
    <name evidence="2" type="ORF">GCL60_11205</name>
</gene>
<dbReference type="OrthoDB" id="5308242at2"/>
<dbReference type="Proteomes" id="UP000437748">
    <property type="component" value="Unassembled WGS sequence"/>
</dbReference>
<evidence type="ECO:0008006" key="4">
    <source>
        <dbReference type="Google" id="ProtNLM"/>
    </source>
</evidence>
<protein>
    <recommendedName>
        <fullName evidence="4">Outer membrane beta-barrel protein</fullName>
    </recommendedName>
</protein>
<feature type="signal peptide" evidence="1">
    <location>
        <begin position="1"/>
        <end position="19"/>
    </location>
</feature>
<evidence type="ECO:0000313" key="2">
    <source>
        <dbReference type="EMBL" id="KAB8037733.1"/>
    </source>
</evidence>
<accession>A0A6N6VRN7</accession>
<evidence type="ECO:0000256" key="1">
    <source>
        <dbReference type="SAM" id="SignalP"/>
    </source>
</evidence>
<dbReference type="RefSeq" id="WP_153420810.1">
    <property type="nucleotide sequence ID" value="NZ_WFLM01000004.1"/>
</dbReference>
<reference evidence="2 3" key="1">
    <citation type="submission" date="2019-10" db="EMBL/GenBank/DDBJ databases">
        <title>New species of Slilvanegrellaceae.</title>
        <authorList>
            <person name="Pitt A."/>
            <person name="Hahn M.W."/>
        </authorList>
    </citation>
    <scope>NUCLEOTIDE SEQUENCE [LARGE SCALE GENOMIC DNA]</scope>
    <source>
        <strain evidence="2 3">SP-Ram-0.45-NSY-1</strain>
    </source>
</reference>
<name>A0A6N6VRN7_9BACT</name>
<evidence type="ECO:0000313" key="3">
    <source>
        <dbReference type="Proteomes" id="UP000437748"/>
    </source>
</evidence>
<dbReference type="AlphaFoldDB" id="A0A6N6VRN7"/>